<evidence type="ECO:0000313" key="2">
    <source>
        <dbReference type="Proteomes" id="UP001055879"/>
    </source>
</evidence>
<dbReference type="Proteomes" id="UP001055879">
    <property type="component" value="Linkage Group LG15"/>
</dbReference>
<accession>A0ACB8XR06</accession>
<keyword evidence="2" id="KW-1185">Reference proteome</keyword>
<comment type="caution">
    <text evidence="1">The sequence shown here is derived from an EMBL/GenBank/DDBJ whole genome shotgun (WGS) entry which is preliminary data.</text>
</comment>
<gene>
    <name evidence="1" type="ORF">L6452_38546</name>
</gene>
<organism evidence="1 2">
    <name type="scientific">Arctium lappa</name>
    <name type="common">Greater burdock</name>
    <name type="synonym">Lappa major</name>
    <dbReference type="NCBI Taxonomy" id="4217"/>
    <lineage>
        <taxon>Eukaryota</taxon>
        <taxon>Viridiplantae</taxon>
        <taxon>Streptophyta</taxon>
        <taxon>Embryophyta</taxon>
        <taxon>Tracheophyta</taxon>
        <taxon>Spermatophyta</taxon>
        <taxon>Magnoliopsida</taxon>
        <taxon>eudicotyledons</taxon>
        <taxon>Gunneridae</taxon>
        <taxon>Pentapetalae</taxon>
        <taxon>asterids</taxon>
        <taxon>campanulids</taxon>
        <taxon>Asterales</taxon>
        <taxon>Asteraceae</taxon>
        <taxon>Carduoideae</taxon>
        <taxon>Cardueae</taxon>
        <taxon>Arctiinae</taxon>
        <taxon>Arctium</taxon>
    </lineage>
</organism>
<dbReference type="EMBL" id="CM042061">
    <property type="protein sequence ID" value="KAI3672458.1"/>
    <property type="molecule type" value="Genomic_DNA"/>
</dbReference>
<sequence length="150" mass="16978">MFSSSIDTLTSLQLPPPSSQSPLPLPLTIGSDFKDFLNHGRPTNVSTLTRVEKLLNYDPGLLRNPIGEDDFTFMDLPTRKCEKDEKSEKLKVKKAIEKAAGGFERSIEAGRKLEKRMRDFEVLDINISSKVAVSQGVQLRVKRKFDWILK</sequence>
<name>A0ACB8XR06_ARCLA</name>
<proteinExistence type="predicted"/>
<evidence type="ECO:0000313" key="1">
    <source>
        <dbReference type="EMBL" id="KAI3672458.1"/>
    </source>
</evidence>
<reference evidence="1 2" key="2">
    <citation type="journal article" date="2022" name="Mol. Ecol. Resour.">
        <title>The genomes of chicory, endive, great burdock and yacon provide insights into Asteraceae paleo-polyploidization history and plant inulin production.</title>
        <authorList>
            <person name="Fan W."/>
            <person name="Wang S."/>
            <person name="Wang H."/>
            <person name="Wang A."/>
            <person name="Jiang F."/>
            <person name="Liu H."/>
            <person name="Zhao H."/>
            <person name="Xu D."/>
            <person name="Zhang Y."/>
        </authorList>
    </citation>
    <scope>NUCLEOTIDE SEQUENCE [LARGE SCALE GENOMIC DNA]</scope>
    <source>
        <strain evidence="2">cv. Niubang</strain>
    </source>
</reference>
<reference evidence="2" key="1">
    <citation type="journal article" date="2022" name="Mol. Ecol. Resour.">
        <title>The genomes of chicory, endive, great burdock and yacon provide insights into Asteraceae palaeo-polyploidization history and plant inulin production.</title>
        <authorList>
            <person name="Fan W."/>
            <person name="Wang S."/>
            <person name="Wang H."/>
            <person name="Wang A."/>
            <person name="Jiang F."/>
            <person name="Liu H."/>
            <person name="Zhao H."/>
            <person name="Xu D."/>
            <person name="Zhang Y."/>
        </authorList>
    </citation>
    <scope>NUCLEOTIDE SEQUENCE [LARGE SCALE GENOMIC DNA]</scope>
    <source>
        <strain evidence="2">cv. Niubang</strain>
    </source>
</reference>
<protein>
    <submittedName>
        <fullName evidence="1">Uncharacterized protein</fullName>
    </submittedName>
</protein>